<dbReference type="CDD" id="cd06261">
    <property type="entry name" value="TM_PBP2"/>
    <property type="match status" value="1"/>
</dbReference>
<keyword evidence="10" id="KW-1185">Reference proteome</keyword>
<accession>A0ABQ2P7B4</accession>
<feature type="transmembrane region" description="Helical" evidence="7">
    <location>
        <begin position="157"/>
        <end position="182"/>
    </location>
</feature>
<comment type="caution">
    <text evidence="9">The sequence shown here is derived from an EMBL/GenBank/DDBJ whole genome shotgun (WGS) entry which is preliminary data.</text>
</comment>
<evidence type="ECO:0000256" key="5">
    <source>
        <dbReference type="ARBA" id="ARBA00022989"/>
    </source>
</evidence>
<evidence type="ECO:0000256" key="3">
    <source>
        <dbReference type="ARBA" id="ARBA00022475"/>
    </source>
</evidence>
<sequence>MPDMTQSALTLDRNPALARTLETTPPGGALPELSGLDDEPVKEPWLPAALLMRWGVRVCVFIAMCLIMLPGLWVMLNAFRTNVAILARDSIFAATSYTLDNFRDVFGMGDTAGIPVKAYFVNSLVISVTSTVIAIAIGLAGGYAFARYKFRFKKTLFVGLMLSRAVPGIALSLPVFIIWSWLGLIDTKVGTIIVYVAMNVPFSVWLIDGFFRQIPKELAEAAEIDGCTRWQAFWQVEFPMAKSGIASAAIFAFLTAWNEFALASQLTRSTDTKTLPVGLMDFTAQFTINWAGMCALAVIIIIPALILTFIVQKHLIAGLTFGGVKG</sequence>
<comment type="similarity">
    <text evidence="7">Belongs to the binding-protein-dependent transport system permease family.</text>
</comment>
<dbReference type="InterPro" id="IPR050901">
    <property type="entry name" value="BP-dep_ABC_trans_perm"/>
</dbReference>
<dbReference type="InterPro" id="IPR000515">
    <property type="entry name" value="MetI-like"/>
</dbReference>
<evidence type="ECO:0000256" key="7">
    <source>
        <dbReference type="RuleBase" id="RU363032"/>
    </source>
</evidence>
<reference evidence="10" key="1">
    <citation type="journal article" date="2019" name="Int. J. Syst. Evol. Microbiol.">
        <title>The Global Catalogue of Microorganisms (GCM) 10K type strain sequencing project: providing services to taxonomists for standard genome sequencing and annotation.</title>
        <authorList>
            <consortium name="The Broad Institute Genomics Platform"/>
            <consortium name="The Broad Institute Genome Sequencing Center for Infectious Disease"/>
            <person name="Wu L."/>
            <person name="Ma J."/>
        </authorList>
    </citation>
    <scope>NUCLEOTIDE SEQUENCE [LARGE SCALE GENOMIC DNA]</scope>
    <source>
        <strain evidence="10">CGMCC 1.8859</strain>
    </source>
</reference>
<feature type="domain" description="ABC transmembrane type-1" evidence="8">
    <location>
        <begin position="120"/>
        <end position="311"/>
    </location>
</feature>
<feature type="transmembrane region" description="Helical" evidence="7">
    <location>
        <begin position="54"/>
        <end position="76"/>
    </location>
</feature>
<evidence type="ECO:0000256" key="2">
    <source>
        <dbReference type="ARBA" id="ARBA00022448"/>
    </source>
</evidence>
<evidence type="ECO:0000259" key="8">
    <source>
        <dbReference type="PROSITE" id="PS50928"/>
    </source>
</evidence>
<dbReference type="Pfam" id="PF00528">
    <property type="entry name" value="BPD_transp_1"/>
    <property type="match status" value="1"/>
</dbReference>
<protein>
    <submittedName>
        <fullName evidence="9">Maltose ABC transporter permease</fullName>
    </submittedName>
</protein>
<dbReference type="PROSITE" id="PS50928">
    <property type="entry name" value="ABC_TM1"/>
    <property type="match status" value="1"/>
</dbReference>
<name>A0ABQ2P7B4_9NEIS</name>
<organism evidence="9 10">
    <name type="scientific">Silvimonas iriomotensis</name>
    <dbReference type="NCBI Taxonomy" id="449662"/>
    <lineage>
        <taxon>Bacteria</taxon>
        <taxon>Pseudomonadati</taxon>
        <taxon>Pseudomonadota</taxon>
        <taxon>Betaproteobacteria</taxon>
        <taxon>Neisseriales</taxon>
        <taxon>Chitinibacteraceae</taxon>
        <taxon>Silvimonas</taxon>
    </lineage>
</organism>
<comment type="subcellular location">
    <subcellularLocation>
        <location evidence="1 7">Cell membrane</location>
        <topology evidence="1 7">Multi-pass membrane protein</topology>
    </subcellularLocation>
</comment>
<keyword evidence="6 7" id="KW-0472">Membrane</keyword>
<keyword evidence="5 7" id="KW-1133">Transmembrane helix</keyword>
<feature type="transmembrane region" description="Helical" evidence="7">
    <location>
        <begin position="119"/>
        <end position="145"/>
    </location>
</feature>
<dbReference type="PANTHER" id="PTHR32243:SF18">
    <property type="entry name" value="INNER MEMBRANE ABC TRANSPORTER PERMEASE PROTEIN YCJP"/>
    <property type="match status" value="1"/>
</dbReference>
<proteinExistence type="inferred from homology"/>
<keyword evidence="2 7" id="KW-0813">Transport</keyword>
<feature type="transmembrane region" description="Helical" evidence="7">
    <location>
        <begin position="245"/>
        <end position="267"/>
    </location>
</feature>
<dbReference type="InterPro" id="IPR035906">
    <property type="entry name" value="MetI-like_sf"/>
</dbReference>
<evidence type="ECO:0000256" key="6">
    <source>
        <dbReference type="ARBA" id="ARBA00023136"/>
    </source>
</evidence>
<dbReference type="EMBL" id="BMLX01000002">
    <property type="protein sequence ID" value="GGP20121.1"/>
    <property type="molecule type" value="Genomic_DNA"/>
</dbReference>
<dbReference type="PANTHER" id="PTHR32243">
    <property type="entry name" value="MALTOSE TRANSPORT SYSTEM PERMEASE-RELATED"/>
    <property type="match status" value="1"/>
</dbReference>
<evidence type="ECO:0000256" key="1">
    <source>
        <dbReference type="ARBA" id="ARBA00004651"/>
    </source>
</evidence>
<feature type="transmembrane region" description="Helical" evidence="7">
    <location>
        <begin position="287"/>
        <end position="311"/>
    </location>
</feature>
<evidence type="ECO:0000256" key="4">
    <source>
        <dbReference type="ARBA" id="ARBA00022692"/>
    </source>
</evidence>
<evidence type="ECO:0000313" key="9">
    <source>
        <dbReference type="EMBL" id="GGP20121.1"/>
    </source>
</evidence>
<feature type="transmembrane region" description="Helical" evidence="7">
    <location>
        <begin position="188"/>
        <end position="207"/>
    </location>
</feature>
<dbReference type="Proteomes" id="UP000637267">
    <property type="component" value="Unassembled WGS sequence"/>
</dbReference>
<dbReference type="Gene3D" id="1.10.3720.10">
    <property type="entry name" value="MetI-like"/>
    <property type="match status" value="1"/>
</dbReference>
<keyword evidence="4 7" id="KW-0812">Transmembrane</keyword>
<evidence type="ECO:0000313" key="10">
    <source>
        <dbReference type="Proteomes" id="UP000637267"/>
    </source>
</evidence>
<dbReference type="SUPFAM" id="SSF161098">
    <property type="entry name" value="MetI-like"/>
    <property type="match status" value="1"/>
</dbReference>
<gene>
    <name evidence="9" type="ORF">GCM10010970_13650</name>
</gene>
<keyword evidence="3" id="KW-1003">Cell membrane</keyword>